<reference evidence="2 3" key="1">
    <citation type="submission" date="2022-01" db="EMBL/GenBank/DDBJ databases">
        <title>A high-quality chromosome-level genome assembly of rohu carp, Labeo rohita.</title>
        <authorList>
            <person name="Arick M.A. II"/>
            <person name="Hsu C.-Y."/>
            <person name="Magbanua Z."/>
            <person name="Pechanova O."/>
            <person name="Grover C."/>
            <person name="Miller E."/>
            <person name="Thrash A."/>
            <person name="Ezzel L."/>
            <person name="Alam S."/>
            <person name="Benzie J."/>
            <person name="Hamilton M."/>
            <person name="Karsi A."/>
            <person name="Lawrence M.L."/>
            <person name="Peterson D.G."/>
        </authorList>
    </citation>
    <scope>NUCLEOTIDE SEQUENCE [LARGE SCALE GENOMIC DNA]</scope>
    <source>
        <strain evidence="3">BAU-BD-2019</strain>
        <tissue evidence="2">Blood</tissue>
    </source>
</reference>
<dbReference type="Proteomes" id="UP000830375">
    <property type="component" value="Unassembled WGS sequence"/>
</dbReference>
<feature type="region of interest" description="Disordered" evidence="1">
    <location>
        <begin position="439"/>
        <end position="467"/>
    </location>
</feature>
<evidence type="ECO:0000313" key="2">
    <source>
        <dbReference type="EMBL" id="KAI2647630.1"/>
    </source>
</evidence>
<protein>
    <submittedName>
        <fullName evidence="2">Filamentous hemagglutinin</fullName>
    </submittedName>
</protein>
<evidence type="ECO:0000256" key="1">
    <source>
        <dbReference type="SAM" id="MobiDB-lite"/>
    </source>
</evidence>
<keyword evidence="3" id="KW-1185">Reference proteome</keyword>
<accession>A0ABQ8LAB4</accession>
<gene>
    <name evidence="2" type="ORF">H4Q32_030750</name>
</gene>
<feature type="compositionally biased region" description="Pro residues" evidence="1">
    <location>
        <begin position="155"/>
        <end position="173"/>
    </location>
</feature>
<organism evidence="2 3">
    <name type="scientific">Labeo rohita</name>
    <name type="common">Indian major carp</name>
    <name type="synonym">Cyprinus rohita</name>
    <dbReference type="NCBI Taxonomy" id="84645"/>
    <lineage>
        <taxon>Eukaryota</taxon>
        <taxon>Metazoa</taxon>
        <taxon>Chordata</taxon>
        <taxon>Craniata</taxon>
        <taxon>Vertebrata</taxon>
        <taxon>Euteleostomi</taxon>
        <taxon>Actinopterygii</taxon>
        <taxon>Neopterygii</taxon>
        <taxon>Teleostei</taxon>
        <taxon>Ostariophysi</taxon>
        <taxon>Cypriniformes</taxon>
        <taxon>Cyprinidae</taxon>
        <taxon>Labeoninae</taxon>
        <taxon>Labeonini</taxon>
        <taxon>Labeo</taxon>
    </lineage>
</organism>
<proteinExistence type="predicted"/>
<evidence type="ECO:0000313" key="3">
    <source>
        <dbReference type="Proteomes" id="UP000830375"/>
    </source>
</evidence>
<name>A0ABQ8LAB4_LABRO</name>
<sequence length="467" mass="52452">MWMILDSCLDISFPAFDSDELFCSTPDTTHVSLTKFLLTAATALLPAPESTLTLATAPLPAPEPTLTSARAPVPALESTLTLATAPLPAPESTLTLATAPLSAPESTLTPATVPVPAPEPTFTPATALLPVPEPTLTSATAPVPALKPTLTPATTPLPAPEPTLTPSKAPPMRDPCGQKCRRKCTDKFNEERRKQIWNSYWDMEHTDRRAFIFHIVSQLPTKFCVNGKTSRRGRSFIYRLKNEDQVPQQEIGNEVIPRDQRGRHTPANKLDMQPVYDHIESFLPSVSHYRREHAPHCRYLPSDINIKLMYADYLEKGNSCSYESHRKAVKHKNISFTKLGEEECEECLLQDQHMKNYHNGDGHVMDCLQCQRWRAHKESAMQSRIIYQADAEKDWPEDTLVKSVDLQKVIMLPRMPGLKTTIFTKRIVAFHETFASVGKKKNKKTPSRWSGMRARLDEAQQRSPRPM</sequence>
<dbReference type="EMBL" id="JACTAM010000224">
    <property type="protein sequence ID" value="KAI2647630.1"/>
    <property type="molecule type" value="Genomic_DNA"/>
</dbReference>
<dbReference type="PANTHER" id="PTHR10773">
    <property type="entry name" value="DNA-DIRECTED RNA POLYMERASES I, II, AND III SUBUNIT RPABC2"/>
    <property type="match status" value="1"/>
</dbReference>
<comment type="caution">
    <text evidence="2">The sequence shown here is derived from an EMBL/GenBank/DDBJ whole genome shotgun (WGS) entry which is preliminary data.</text>
</comment>
<feature type="compositionally biased region" description="Low complexity" evidence="1">
    <location>
        <begin position="141"/>
        <end position="154"/>
    </location>
</feature>
<feature type="region of interest" description="Disordered" evidence="1">
    <location>
        <begin position="141"/>
        <end position="178"/>
    </location>
</feature>
<dbReference type="PANTHER" id="PTHR10773:SF19">
    <property type="match status" value="1"/>
</dbReference>